<protein>
    <submittedName>
        <fullName evidence="7">YhhN-like protein</fullName>
    </submittedName>
</protein>
<dbReference type="InterPro" id="IPR012506">
    <property type="entry name" value="TMEM86B-like"/>
</dbReference>
<keyword evidence="5 6" id="KW-0472">Membrane</keyword>
<dbReference type="STRING" id="1218591.LEP1GSC199_3764"/>
<dbReference type="AlphaFoldDB" id="N1W3F4"/>
<evidence type="ECO:0000313" key="7">
    <source>
        <dbReference type="EMBL" id="EMY68000.1"/>
    </source>
</evidence>
<sequence length="262" mass="29152">MGSRSEFSNILEANLAPTTENQYQKNLHSIDFSVKILSIGKGRLFMNQSLILISALPLLVILLFFEKKESIKGLLCVKPLLSSLFVITAFLQIHQYSTYHYLILVGLVLSFIGDICLIFFFHKKVFTAGLGAFLAGHIMYTIAFSHLGELGWVMIAIGAVCILTSVVIYMRLQANLGNMRGPVLGYIIIITAMVIGAASLWNHFAIGTTGRYLVLVGAILFYVSDIFVARHRFVQKEFLNRAIGLPLYYTAQFLIAYSVGLI</sequence>
<feature type="transmembrane region" description="Helical" evidence="6">
    <location>
        <begin position="99"/>
        <end position="120"/>
    </location>
</feature>
<dbReference type="GO" id="GO:0016787">
    <property type="term" value="F:hydrolase activity"/>
    <property type="evidence" value="ECO:0007669"/>
    <property type="project" value="TreeGrafter"/>
</dbReference>
<dbReference type="PANTHER" id="PTHR31885">
    <property type="entry name" value="GH04784P"/>
    <property type="match status" value="1"/>
</dbReference>
<feature type="transmembrane region" description="Helical" evidence="6">
    <location>
        <begin position="184"/>
        <end position="206"/>
    </location>
</feature>
<feature type="transmembrane region" description="Helical" evidence="6">
    <location>
        <begin position="125"/>
        <end position="144"/>
    </location>
</feature>
<evidence type="ECO:0000313" key="8">
    <source>
        <dbReference type="Proteomes" id="UP000012227"/>
    </source>
</evidence>
<comment type="caution">
    <text evidence="7">The sequence shown here is derived from an EMBL/GenBank/DDBJ whole genome shotgun (WGS) entry which is preliminary data.</text>
</comment>
<accession>N1W3F4</accession>
<name>N1W3F4_9LEPT</name>
<evidence type="ECO:0000256" key="3">
    <source>
        <dbReference type="ARBA" id="ARBA00022692"/>
    </source>
</evidence>
<dbReference type="Proteomes" id="UP000012227">
    <property type="component" value="Unassembled WGS sequence"/>
</dbReference>
<dbReference type="EMBL" id="AOGY02000077">
    <property type="protein sequence ID" value="EMY68000.1"/>
    <property type="molecule type" value="Genomic_DNA"/>
</dbReference>
<comment type="similarity">
    <text evidence="2">Belongs to the TMEM86 family.</text>
</comment>
<feature type="transmembrane region" description="Helical" evidence="6">
    <location>
        <begin position="242"/>
        <end position="260"/>
    </location>
</feature>
<organism evidence="7 8">
    <name type="scientific">Leptospira vanthielii serovar Holland str. Waz Holland = ATCC 700522</name>
    <dbReference type="NCBI Taxonomy" id="1218591"/>
    <lineage>
        <taxon>Bacteria</taxon>
        <taxon>Pseudomonadati</taxon>
        <taxon>Spirochaetota</taxon>
        <taxon>Spirochaetia</taxon>
        <taxon>Leptospirales</taxon>
        <taxon>Leptospiraceae</taxon>
        <taxon>Leptospira</taxon>
    </lineage>
</organism>
<reference evidence="7 8" key="1">
    <citation type="submission" date="2013-03" db="EMBL/GenBank/DDBJ databases">
        <authorList>
            <person name="Harkins D.M."/>
            <person name="Durkin A.S."/>
            <person name="Brinkac L.M."/>
            <person name="Haft D.H."/>
            <person name="Selengut J.D."/>
            <person name="Sanka R."/>
            <person name="DePew J."/>
            <person name="Purushe J."/>
            <person name="Galloway R.L."/>
            <person name="Vinetz J.M."/>
            <person name="Sutton G.G."/>
            <person name="Nierman W.C."/>
            <person name="Fouts D.E."/>
        </authorList>
    </citation>
    <scope>NUCLEOTIDE SEQUENCE [LARGE SCALE GENOMIC DNA]</scope>
    <source>
        <strain evidence="7 8">Waz Holland</strain>
    </source>
</reference>
<dbReference type="PANTHER" id="PTHR31885:SF6">
    <property type="entry name" value="GH04784P"/>
    <property type="match status" value="1"/>
</dbReference>
<keyword evidence="4 6" id="KW-1133">Transmembrane helix</keyword>
<keyword evidence="3 6" id="KW-0812">Transmembrane</keyword>
<proteinExistence type="inferred from homology"/>
<evidence type="ECO:0000256" key="5">
    <source>
        <dbReference type="ARBA" id="ARBA00023136"/>
    </source>
</evidence>
<evidence type="ECO:0000256" key="2">
    <source>
        <dbReference type="ARBA" id="ARBA00007375"/>
    </source>
</evidence>
<comment type="subcellular location">
    <subcellularLocation>
        <location evidence="1">Membrane</location>
        <topology evidence="1">Multi-pass membrane protein</topology>
    </subcellularLocation>
</comment>
<gene>
    <name evidence="7" type="ORF">LEP1GSC199_3764</name>
</gene>
<feature type="transmembrane region" description="Helical" evidence="6">
    <location>
        <begin position="150"/>
        <end position="172"/>
    </location>
</feature>
<dbReference type="GO" id="GO:0016020">
    <property type="term" value="C:membrane"/>
    <property type="evidence" value="ECO:0007669"/>
    <property type="project" value="UniProtKB-SubCell"/>
</dbReference>
<evidence type="ECO:0000256" key="4">
    <source>
        <dbReference type="ARBA" id="ARBA00022989"/>
    </source>
</evidence>
<feature type="transmembrane region" description="Helical" evidence="6">
    <location>
        <begin position="212"/>
        <end position="230"/>
    </location>
</feature>
<feature type="transmembrane region" description="Helical" evidence="6">
    <location>
        <begin position="45"/>
        <end position="65"/>
    </location>
</feature>
<feature type="transmembrane region" description="Helical" evidence="6">
    <location>
        <begin position="74"/>
        <end position="93"/>
    </location>
</feature>
<evidence type="ECO:0000256" key="1">
    <source>
        <dbReference type="ARBA" id="ARBA00004141"/>
    </source>
</evidence>
<evidence type="ECO:0000256" key="6">
    <source>
        <dbReference type="SAM" id="Phobius"/>
    </source>
</evidence>
<dbReference type="Pfam" id="PF07947">
    <property type="entry name" value="YhhN"/>
    <property type="match status" value="1"/>
</dbReference>